<evidence type="ECO:0000313" key="3">
    <source>
        <dbReference type="EMBL" id="MFM9650935.1"/>
    </source>
</evidence>
<protein>
    <submittedName>
        <fullName evidence="3">Uncharacterized protein</fullName>
    </submittedName>
</protein>
<keyword evidence="2" id="KW-0812">Transmembrane</keyword>
<name>A0ABW9IR35_STRGJ</name>
<evidence type="ECO:0000313" key="4">
    <source>
        <dbReference type="Proteomes" id="UP001631993"/>
    </source>
</evidence>
<feature type="transmembrane region" description="Helical" evidence="2">
    <location>
        <begin position="12"/>
        <end position="33"/>
    </location>
</feature>
<sequence>MTASRYVRAGGALGHLLLVVLLALGVFAMHGMGHPNESDHAGMSTTSPSAITDAAAPGHLPMSGPTDGMAVGGHATETTDSAGKRAESSSTHEPAMTMDMVSLCVAVLFGAWALSALVRSALARRREWLAELLARLTTVARPDPPPRGPDLTRLSVLRL</sequence>
<organism evidence="3 4">
    <name type="scientific">Streptomyces galilaeus</name>
    <dbReference type="NCBI Taxonomy" id="33899"/>
    <lineage>
        <taxon>Bacteria</taxon>
        <taxon>Bacillati</taxon>
        <taxon>Actinomycetota</taxon>
        <taxon>Actinomycetes</taxon>
        <taxon>Kitasatosporales</taxon>
        <taxon>Streptomycetaceae</taxon>
        <taxon>Streptomyces</taxon>
    </lineage>
</organism>
<keyword evidence="2" id="KW-1133">Transmembrane helix</keyword>
<comment type="caution">
    <text evidence="3">The sequence shown here is derived from an EMBL/GenBank/DDBJ whole genome shotgun (WGS) entry which is preliminary data.</text>
</comment>
<dbReference type="EMBL" id="JBJVNE010000019">
    <property type="protein sequence ID" value="MFM9650935.1"/>
    <property type="molecule type" value="Genomic_DNA"/>
</dbReference>
<dbReference type="Proteomes" id="UP001631993">
    <property type="component" value="Unassembled WGS sequence"/>
</dbReference>
<gene>
    <name evidence="3" type="ORF">ACKI1S_32905</name>
</gene>
<evidence type="ECO:0000256" key="2">
    <source>
        <dbReference type="SAM" id="Phobius"/>
    </source>
</evidence>
<feature type="transmembrane region" description="Helical" evidence="2">
    <location>
        <begin position="100"/>
        <end position="118"/>
    </location>
</feature>
<keyword evidence="2" id="KW-0472">Membrane</keyword>
<accession>A0ABW9IR35</accession>
<keyword evidence="4" id="KW-1185">Reference proteome</keyword>
<feature type="region of interest" description="Disordered" evidence="1">
    <location>
        <begin position="38"/>
        <end position="93"/>
    </location>
</feature>
<evidence type="ECO:0000256" key="1">
    <source>
        <dbReference type="SAM" id="MobiDB-lite"/>
    </source>
</evidence>
<reference evidence="3 4" key="1">
    <citation type="submission" date="2024-12" db="EMBL/GenBank/DDBJ databases">
        <title>Forecasting of Potato common scab and diversities of Pathogenic streptomyces spp. in china.</title>
        <authorList>
            <person name="Handique U."/>
            <person name="Wu J."/>
        </authorList>
    </citation>
    <scope>NUCLEOTIDE SEQUENCE [LARGE SCALE GENOMIC DNA]</scope>
    <source>
        <strain evidence="3 4">ZRIMU1585</strain>
    </source>
</reference>
<proteinExistence type="predicted"/>
<dbReference type="RefSeq" id="WP_369277646.1">
    <property type="nucleotide sequence ID" value="NZ_JBJVMW010000016.1"/>
</dbReference>